<evidence type="ECO:0000256" key="7">
    <source>
        <dbReference type="SAM" id="MobiDB-lite"/>
    </source>
</evidence>
<dbReference type="GO" id="GO:0004252">
    <property type="term" value="F:serine-type endopeptidase activity"/>
    <property type="evidence" value="ECO:0007669"/>
    <property type="project" value="UniProtKB-UniRule"/>
</dbReference>
<dbReference type="PROSITE" id="PS51892">
    <property type="entry name" value="SUBTILASE"/>
    <property type="match status" value="1"/>
</dbReference>
<keyword evidence="3" id="KW-0732">Signal</keyword>
<evidence type="ECO:0000256" key="5">
    <source>
        <dbReference type="ARBA" id="ARBA00022825"/>
    </source>
</evidence>
<evidence type="ECO:0000256" key="3">
    <source>
        <dbReference type="ARBA" id="ARBA00022729"/>
    </source>
</evidence>
<keyword evidence="4 6" id="KW-0378">Hydrolase</keyword>
<feature type="domain" description="Peptidase S8/S53" evidence="8">
    <location>
        <begin position="58"/>
        <end position="331"/>
    </location>
</feature>
<dbReference type="InterPro" id="IPR023828">
    <property type="entry name" value="Peptidase_S8_Ser-AS"/>
</dbReference>
<proteinExistence type="inferred from homology"/>
<dbReference type="InterPro" id="IPR015500">
    <property type="entry name" value="Peptidase_S8_subtilisin-rel"/>
</dbReference>
<organism evidence="9 10">
    <name type="scientific">Stakelama sediminis</name>
    <dbReference type="NCBI Taxonomy" id="463200"/>
    <lineage>
        <taxon>Bacteria</taxon>
        <taxon>Pseudomonadati</taxon>
        <taxon>Pseudomonadota</taxon>
        <taxon>Alphaproteobacteria</taxon>
        <taxon>Sphingomonadales</taxon>
        <taxon>Sphingomonadaceae</taxon>
        <taxon>Stakelama</taxon>
    </lineage>
</organism>
<evidence type="ECO:0000313" key="9">
    <source>
        <dbReference type="EMBL" id="MBB5718359.1"/>
    </source>
</evidence>
<sequence>MSSTPTPPSTPTPTPVPTPTPTTAPLVPCNDCDTQEYRDSVGPVSMNALAAYQAGATGKSITAGIVDTGIDAGTDQFPGRIASGSKNVAGGTTTDDEDGHGTAVAFTLAGMRNGVGSQGVAFDATLFIARADTPGSCADTSSDSSDDSCSFSDSSIAAGIDAARQGGAKVINLSLGGSAPDSQLLQAINRATQAGIIIVIAAGNDGDDPSKASNPDAFAANPANNSAVSRGLIIIAGSVNSQDRISDFSNRAGTSAAYYLAAVGEDVRAPCDDTSVCLWSGTSFAAPQISGAVALLAQAFPNLTGQQIVDLLFSTARDAGATGRDSIYGNGILDLTEAFQPQGTQTVAGTSTPISTSVNGTLSAPMGDAGTGQLGTVILDGYSRAFAIDLARTLNHTGPGRTLAGLLTGGQRNLSVSTPDIGIAVTIAEGPQGAQPERMTLPFSEAQQARTLAASVTARLGDRSTFAFASSETGGALAARLSGQSQPAFLVARDPTRSTGFDADIDGAAAVRRQFGRWGLTAAMESGAVLVRGTLPYASTRTPWDRYGYARMTLAADRRFGPLSARLAYTRLDEANTVLGAHFDGALGAARASTNFVDAGARLWLGNGWSLGASTRQGWTGAVLRSGISGGGIIHTTGYAADIGRESWFVRGDRLGLRVSQPLRVATGGLNLNMPSHWDYASESVDGWSVQRLNLAPTGREVVTELSYFLPLAGATLSTNLFRRSNPGNFATLPDDLGAAIRFNTAF</sequence>
<feature type="active site" description="Charge relay system" evidence="6">
    <location>
        <position position="283"/>
    </location>
</feature>
<dbReference type="CDD" id="cd04848">
    <property type="entry name" value="Peptidases_S8_Autotransporter_serine_protease_like"/>
    <property type="match status" value="1"/>
</dbReference>
<evidence type="ECO:0000256" key="2">
    <source>
        <dbReference type="ARBA" id="ARBA00022670"/>
    </source>
</evidence>
<feature type="compositionally biased region" description="Pro residues" evidence="7">
    <location>
        <begin position="1"/>
        <end position="22"/>
    </location>
</feature>
<keyword evidence="10" id="KW-1185">Reference proteome</keyword>
<dbReference type="RefSeq" id="WP_343043026.1">
    <property type="nucleotide sequence ID" value="NZ_BAABIF010000004.1"/>
</dbReference>
<dbReference type="EMBL" id="JACIJI010000001">
    <property type="protein sequence ID" value="MBB5718359.1"/>
    <property type="molecule type" value="Genomic_DNA"/>
</dbReference>
<name>A0A840YXV0_9SPHN</name>
<feature type="region of interest" description="Disordered" evidence="7">
    <location>
        <begin position="1"/>
        <end position="26"/>
    </location>
</feature>
<dbReference type="Proteomes" id="UP000554342">
    <property type="component" value="Unassembled WGS sequence"/>
</dbReference>
<feature type="active site" description="Charge relay system" evidence="6">
    <location>
        <position position="67"/>
    </location>
</feature>
<feature type="active site" description="Charge relay system" evidence="6">
    <location>
        <position position="100"/>
    </location>
</feature>
<dbReference type="Gene3D" id="3.40.50.200">
    <property type="entry name" value="Peptidase S8/S53 domain"/>
    <property type="match status" value="1"/>
</dbReference>
<dbReference type="AlphaFoldDB" id="A0A840YXV0"/>
<dbReference type="InterPro" id="IPR036852">
    <property type="entry name" value="Peptidase_S8/S53_dom_sf"/>
</dbReference>
<comment type="similarity">
    <text evidence="1 6">Belongs to the peptidase S8 family.</text>
</comment>
<keyword evidence="5 6" id="KW-0720">Serine protease</keyword>
<comment type="caution">
    <text evidence="9">The sequence shown here is derived from an EMBL/GenBank/DDBJ whole genome shotgun (WGS) entry which is preliminary data.</text>
</comment>
<dbReference type="SUPFAM" id="SSF52743">
    <property type="entry name" value="Subtilisin-like"/>
    <property type="match status" value="1"/>
</dbReference>
<dbReference type="InterPro" id="IPR050131">
    <property type="entry name" value="Peptidase_S8_subtilisin-like"/>
</dbReference>
<keyword evidence="2 6" id="KW-0645">Protease</keyword>
<dbReference type="GO" id="GO:0006508">
    <property type="term" value="P:proteolysis"/>
    <property type="evidence" value="ECO:0007669"/>
    <property type="project" value="UniProtKB-KW"/>
</dbReference>
<evidence type="ECO:0000313" key="10">
    <source>
        <dbReference type="Proteomes" id="UP000554342"/>
    </source>
</evidence>
<evidence type="ECO:0000256" key="1">
    <source>
        <dbReference type="ARBA" id="ARBA00011073"/>
    </source>
</evidence>
<evidence type="ECO:0000256" key="6">
    <source>
        <dbReference type="PROSITE-ProRule" id="PRU01240"/>
    </source>
</evidence>
<dbReference type="PANTHER" id="PTHR43806:SF11">
    <property type="entry name" value="CEREVISIN-RELATED"/>
    <property type="match status" value="1"/>
</dbReference>
<dbReference type="Pfam" id="PF00082">
    <property type="entry name" value="Peptidase_S8"/>
    <property type="match status" value="1"/>
</dbReference>
<gene>
    <name evidence="9" type="ORF">FHR23_001266</name>
</gene>
<evidence type="ECO:0000259" key="8">
    <source>
        <dbReference type="Pfam" id="PF00082"/>
    </source>
</evidence>
<dbReference type="InterPro" id="IPR000209">
    <property type="entry name" value="Peptidase_S8/S53_dom"/>
</dbReference>
<dbReference type="PRINTS" id="PR00723">
    <property type="entry name" value="SUBTILISIN"/>
</dbReference>
<evidence type="ECO:0000256" key="4">
    <source>
        <dbReference type="ARBA" id="ARBA00022801"/>
    </source>
</evidence>
<reference evidence="9 10" key="1">
    <citation type="submission" date="2020-08" db="EMBL/GenBank/DDBJ databases">
        <title>Genomic Encyclopedia of Type Strains, Phase IV (KMG-IV): sequencing the most valuable type-strain genomes for metagenomic binning, comparative biology and taxonomic classification.</title>
        <authorList>
            <person name="Goeker M."/>
        </authorList>
    </citation>
    <scope>NUCLEOTIDE SEQUENCE [LARGE SCALE GENOMIC DNA]</scope>
    <source>
        <strain evidence="9 10">DSM 27203</strain>
    </source>
</reference>
<protein>
    <recommendedName>
        <fullName evidence="8">Peptidase S8/S53 domain-containing protein</fullName>
    </recommendedName>
</protein>
<dbReference type="InterPro" id="IPR034061">
    <property type="entry name" value="Peptidases_S8_Autotransporter"/>
</dbReference>
<accession>A0A840YXV0</accession>
<dbReference type="PROSITE" id="PS00138">
    <property type="entry name" value="SUBTILASE_SER"/>
    <property type="match status" value="1"/>
</dbReference>
<dbReference type="PANTHER" id="PTHR43806">
    <property type="entry name" value="PEPTIDASE S8"/>
    <property type="match status" value="1"/>
</dbReference>